<keyword evidence="2" id="KW-1185">Reference proteome</keyword>
<dbReference type="EMBL" id="JARKNE010000002">
    <property type="protein sequence ID" value="KAK5842607.1"/>
    <property type="molecule type" value="Genomic_DNA"/>
</dbReference>
<dbReference type="Proteomes" id="UP001358586">
    <property type="component" value="Chromosome 2"/>
</dbReference>
<evidence type="ECO:0000313" key="1">
    <source>
        <dbReference type="EMBL" id="KAK5842607.1"/>
    </source>
</evidence>
<comment type="caution">
    <text evidence="1">The sequence shown here is derived from an EMBL/GenBank/DDBJ whole genome shotgun (WGS) entry which is preliminary data.</text>
</comment>
<proteinExistence type="predicted"/>
<reference evidence="1 2" key="1">
    <citation type="submission" date="2023-03" db="EMBL/GenBank/DDBJ databases">
        <title>WGS of Gossypium arboreum.</title>
        <authorList>
            <person name="Yu D."/>
        </authorList>
    </citation>
    <scope>NUCLEOTIDE SEQUENCE [LARGE SCALE GENOMIC DNA]</scope>
    <source>
        <tissue evidence="1">Leaf</tissue>
    </source>
</reference>
<accession>A0ABR0QTF4</accession>
<name>A0ABR0QTF4_GOSAR</name>
<organism evidence="1 2">
    <name type="scientific">Gossypium arboreum</name>
    <name type="common">Tree cotton</name>
    <name type="synonym">Gossypium nanking</name>
    <dbReference type="NCBI Taxonomy" id="29729"/>
    <lineage>
        <taxon>Eukaryota</taxon>
        <taxon>Viridiplantae</taxon>
        <taxon>Streptophyta</taxon>
        <taxon>Embryophyta</taxon>
        <taxon>Tracheophyta</taxon>
        <taxon>Spermatophyta</taxon>
        <taxon>Magnoliopsida</taxon>
        <taxon>eudicotyledons</taxon>
        <taxon>Gunneridae</taxon>
        <taxon>Pentapetalae</taxon>
        <taxon>rosids</taxon>
        <taxon>malvids</taxon>
        <taxon>Malvales</taxon>
        <taxon>Malvaceae</taxon>
        <taxon>Malvoideae</taxon>
        <taxon>Gossypium</taxon>
    </lineage>
</organism>
<protein>
    <submittedName>
        <fullName evidence="1">Uncharacterized protein</fullName>
    </submittedName>
</protein>
<gene>
    <name evidence="1" type="ORF">PVK06_004984</name>
</gene>
<evidence type="ECO:0000313" key="2">
    <source>
        <dbReference type="Proteomes" id="UP001358586"/>
    </source>
</evidence>
<sequence>MGMEIEVNKGAEMLRIALEYLLELFTTSNAGNDARILGLVQRKITDSMNDELLQSFTKEKIWAAVKAMSPLRAPRIV</sequence>